<dbReference type="InParanoid" id="H2UE91"/>
<feature type="domain" description="T-SNARE coiled-coil homology" evidence="11">
    <location>
        <begin position="189"/>
        <end position="251"/>
    </location>
</feature>
<evidence type="ECO:0000256" key="3">
    <source>
        <dbReference type="ARBA" id="ARBA00022448"/>
    </source>
</evidence>
<reference evidence="12" key="2">
    <citation type="submission" date="2025-08" db="UniProtKB">
        <authorList>
            <consortium name="Ensembl"/>
        </authorList>
    </citation>
    <scope>IDENTIFICATION</scope>
</reference>
<dbReference type="GO" id="GO:0098794">
    <property type="term" value="C:postsynapse"/>
    <property type="evidence" value="ECO:0007669"/>
    <property type="project" value="TreeGrafter"/>
</dbReference>
<dbReference type="SUPFAM" id="SSF47661">
    <property type="entry name" value="t-snare proteins"/>
    <property type="match status" value="1"/>
</dbReference>
<evidence type="ECO:0000256" key="1">
    <source>
        <dbReference type="ARBA" id="ARBA00004211"/>
    </source>
</evidence>
<evidence type="ECO:0000313" key="13">
    <source>
        <dbReference type="Proteomes" id="UP000005226"/>
    </source>
</evidence>
<dbReference type="GO" id="GO:0012505">
    <property type="term" value="C:endomembrane system"/>
    <property type="evidence" value="ECO:0007669"/>
    <property type="project" value="TreeGrafter"/>
</dbReference>
<dbReference type="Pfam" id="PF00804">
    <property type="entry name" value="Syntaxin"/>
    <property type="match status" value="1"/>
</dbReference>
<keyword evidence="3" id="KW-0813">Transport</keyword>
<dbReference type="eggNOG" id="KOG0810">
    <property type="taxonomic scope" value="Eukaryota"/>
</dbReference>
<evidence type="ECO:0000256" key="6">
    <source>
        <dbReference type="ARBA" id="ARBA00023054"/>
    </source>
</evidence>
<dbReference type="Gene3D" id="1.20.58.70">
    <property type="match status" value="1"/>
</dbReference>
<dbReference type="Gene3D" id="1.20.5.110">
    <property type="match status" value="1"/>
</dbReference>
<evidence type="ECO:0000256" key="2">
    <source>
        <dbReference type="ARBA" id="ARBA00009063"/>
    </source>
</evidence>
<dbReference type="CDD" id="cd00179">
    <property type="entry name" value="SynN"/>
    <property type="match status" value="1"/>
</dbReference>
<feature type="coiled-coil region" evidence="10">
    <location>
        <begin position="78"/>
        <end position="105"/>
    </location>
</feature>
<evidence type="ECO:0000256" key="8">
    <source>
        <dbReference type="ARBA" id="ARBA00072670"/>
    </source>
</evidence>
<dbReference type="InterPro" id="IPR006012">
    <property type="entry name" value="Syntaxin/epimorphin_CS"/>
</dbReference>
<dbReference type="InterPro" id="IPR006011">
    <property type="entry name" value="Syntaxin_N"/>
</dbReference>
<dbReference type="SMART" id="SM00397">
    <property type="entry name" value="t_SNARE"/>
    <property type="match status" value="1"/>
</dbReference>
<evidence type="ECO:0000256" key="4">
    <source>
        <dbReference type="ARBA" id="ARBA00022692"/>
    </source>
</evidence>
<dbReference type="GO" id="GO:0006906">
    <property type="term" value="P:vesicle fusion"/>
    <property type="evidence" value="ECO:0007669"/>
    <property type="project" value="TreeGrafter"/>
</dbReference>
<evidence type="ECO:0000256" key="10">
    <source>
        <dbReference type="SAM" id="Coils"/>
    </source>
</evidence>
<dbReference type="GO" id="GO:0006886">
    <property type="term" value="P:intracellular protein transport"/>
    <property type="evidence" value="ECO:0007669"/>
    <property type="project" value="InterPro"/>
</dbReference>
<dbReference type="Ensembl" id="ENSTRUT00000035388.3">
    <property type="protein sequence ID" value="ENSTRUP00000035260.3"/>
    <property type="gene ID" value="ENSTRUG00000005789.3"/>
</dbReference>
<dbReference type="FunFam" id="1.20.58.70:FF:000001">
    <property type="entry name" value="Syntaxin 3"/>
    <property type="match status" value="1"/>
</dbReference>
<dbReference type="PANTHER" id="PTHR19957">
    <property type="entry name" value="SYNTAXIN"/>
    <property type="match status" value="1"/>
</dbReference>
<gene>
    <name evidence="12" type="primary">stx3a</name>
</gene>
<dbReference type="InterPro" id="IPR000727">
    <property type="entry name" value="T_SNARE_dom"/>
</dbReference>
<dbReference type="GO" id="GO:0005886">
    <property type="term" value="C:plasma membrane"/>
    <property type="evidence" value="ECO:0007669"/>
    <property type="project" value="UniProtKB-ARBA"/>
</dbReference>
<dbReference type="GO" id="GO:0048278">
    <property type="term" value="P:vesicle docking"/>
    <property type="evidence" value="ECO:0007669"/>
    <property type="project" value="TreeGrafter"/>
</dbReference>
<dbReference type="InterPro" id="IPR010989">
    <property type="entry name" value="SNARE"/>
</dbReference>
<evidence type="ECO:0000256" key="5">
    <source>
        <dbReference type="ARBA" id="ARBA00022989"/>
    </source>
</evidence>
<comment type="similarity">
    <text evidence="2 9">Belongs to the syntaxin family.</text>
</comment>
<dbReference type="FunFam" id="1.20.5.110:FF:000023">
    <property type="entry name" value="Syntaxin 3"/>
    <property type="match status" value="1"/>
</dbReference>
<dbReference type="GO" id="GO:0031201">
    <property type="term" value="C:SNARE complex"/>
    <property type="evidence" value="ECO:0007669"/>
    <property type="project" value="TreeGrafter"/>
</dbReference>
<dbReference type="GO" id="GO:0005484">
    <property type="term" value="F:SNAP receptor activity"/>
    <property type="evidence" value="ECO:0007669"/>
    <property type="project" value="InterPro"/>
</dbReference>
<keyword evidence="7" id="KW-0472">Membrane</keyword>
<dbReference type="AlphaFoldDB" id="H2UE91"/>
<evidence type="ECO:0000313" key="12">
    <source>
        <dbReference type="Ensembl" id="ENSTRUP00000035260.3"/>
    </source>
</evidence>
<dbReference type="Pfam" id="PF05739">
    <property type="entry name" value="SNARE"/>
    <property type="match status" value="1"/>
</dbReference>
<reference evidence="12" key="3">
    <citation type="submission" date="2025-09" db="UniProtKB">
        <authorList>
            <consortium name="Ensembl"/>
        </authorList>
    </citation>
    <scope>IDENTIFICATION</scope>
</reference>
<evidence type="ECO:0000256" key="9">
    <source>
        <dbReference type="RuleBase" id="RU003858"/>
    </source>
</evidence>
<proteinExistence type="inferred from homology"/>
<dbReference type="GO" id="GO:0000149">
    <property type="term" value="F:SNARE binding"/>
    <property type="evidence" value="ECO:0007669"/>
    <property type="project" value="TreeGrafter"/>
</dbReference>
<reference evidence="12 13" key="1">
    <citation type="journal article" date="2011" name="Genome Biol. Evol.">
        <title>Integration of the genetic map and genome assembly of fugu facilitates insights into distinct features of genome evolution in teleosts and mammals.</title>
        <authorList>
            <person name="Kai W."/>
            <person name="Kikuchi K."/>
            <person name="Tohari S."/>
            <person name="Chew A.K."/>
            <person name="Tay A."/>
            <person name="Fujiwara A."/>
            <person name="Hosoya S."/>
            <person name="Suetake H."/>
            <person name="Naruse K."/>
            <person name="Brenner S."/>
            <person name="Suzuki Y."/>
            <person name="Venkatesh B."/>
        </authorList>
    </citation>
    <scope>NUCLEOTIDE SEQUENCE [LARGE SCALE GENOMIC DNA]</scope>
</reference>
<dbReference type="GO" id="GO:0120025">
    <property type="term" value="C:plasma membrane bounded cell projection"/>
    <property type="evidence" value="ECO:0007669"/>
    <property type="project" value="UniProtKB-ARBA"/>
</dbReference>
<dbReference type="GO" id="GO:0098967">
    <property type="term" value="P:exocytic insertion of neurotransmitter receptor to postsynaptic membrane"/>
    <property type="evidence" value="ECO:0007669"/>
    <property type="project" value="TreeGrafter"/>
</dbReference>
<comment type="subcellular location">
    <subcellularLocation>
        <location evidence="1">Membrane</location>
        <topology evidence="1">Single-pass type IV membrane protein</topology>
    </subcellularLocation>
</comment>
<keyword evidence="4" id="KW-0812">Transmembrane</keyword>
<protein>
    <recommendedName>
        <fullName evidence="8">Syntaxin-3</fullName>
    </recommendedName>
</protein>
<dbReference type="PANTHER" id="PTHR19957:SF34">
    <property type="entry name" value="SYNTAXIN-3"/>
    <property type="match status" value="1"/>
</dbReference>
<sequence>MKDRLAQLKEKSDAGGDDVEIPVENEAFMDDFFAQAEDIRTSIDKIDESITEIKKLYSIILSAPTSDQKVHDDVEATTNEIKKAANNARNKLKSIERQLESNTDERASADLRIRKSQHAILAKKFVEVMTKYNEAQMDFREKSKGRIARQLEITGKATTDDELEEMLEGGNAAVFTAGIMDSKINQQALNEIEARHKDIMRLESSIKELHDMFVDIAMLVENQGSMIDRIESNMDQSVGFVERAVADTKKAAKFQQEARRVKLVRQKICTIASQQEGLGITFAVVRHMFSAGTSSRCPKTCSCTASYATNKGSWDSLQPPLTP</sequence>
<evidence type="ECO:0000259" key="11">
    <source>
        <dbReference type="PROSITE" id="PS50192"/>
    </source>
</evidence>
<keyword evidence="6 10" id="KW-0175">Coiled coil</keyword>
<accession>H2UE91</accession>
<dbReference type="InterPro" id="IPR045242">
    <property type="entry name" value="Syntaxin"/>
</dbReference>
<keyword evidence="5" id="KW-1133">Transmembrane helix</keyword>
<dbReference type="PROSITE" id="PS00914">
    <property type="entry name" value="SYNTAXIN"/>
    <property type="match status" value="1"/>
</dbReference>
<evidence type="ECO:0000256" key="7">
    <source>
        <dbReference type="ARBA" id="ARBA00023136"/>
    </source>
</evidence>
<dbReference type="PROSITE" id="PS50192">
    <property type="entry name" value="T_SNARE"/>
    <property type="match status" value="1"/>
</dbReference>
<name>H2UE91_TAKRU</name>
<dbReference type="SMART" id="SM00503">
    <property type="entry name" value="SynN"/>
    <property type="match status" value="1"/>
</dbReference>
<dbReference type="GeneTree" id="ENSGT01030000234627"/>
<keyword evidence="13" id="KW-1185">Reference proteome</keyword>
<organism evidence="12 13">
    <name type="scientific">Takifugu rubripes</name>
    <name type="common">Japanese pufferfish</name>
    <name type="synonym">Fugu rubripes</name>
    <dbReference type="NCBI Taxonomy" id="31033"/>
    <lineage>
        <taxon>Eukaryota</taxon>
        <taxon>Metazoa</taxon>
        <taxon>Chordata</taxon>
        <taxon>Craniata</taxon>
        <taxon>Vertebrata</taxon>
        <taxon>Euteleostomi</taxon>
        <taxon>Actinopterygii</taxon>
        <taxon>Neopterygii</taxon>
        <taxon>Teleostei</taxon>
        <taxon>Neoteleostei</taxon>
        <taxon>Acanthomorphata</taxon>
        <taxon>Eupercaria</taxon>
        <taxon>Tetraodontiformes</taxon>
        <taxon>Tetradontoidea</taxon>
        <taxon>Tetraodontidae</taxon>
        <taxon>Takifugu</taxon>
    </lineage>
</organism>
<dbReference type="Proteomes" id="UP000005226">
    <property type="component" value="Chromosome 17"/>
</dbReference>